<dbReference type="EMBL" id="CP133191">
    <property type="protein sequence ID" value="WMN03189.1"/>
    <property type="molecule type" value="Genomic_DNA"/>
</dbReference>
<proteinExistence type="predicted"/>
<sequence>MQDRALGTQGLTVSAVGYGSMGTVVGYGASDDTESVAAIRRAHDLGVTFFDTAEMYGWGEGEKLLGRAVAPFRDEVVIATKFGFTPRFGTDSRPEHIREVVETSLRNLGVDSIDLLYQHRVDPAVPIEDVVATMAEFVDAGKVKYLGLSEAPPEDIRKAHAVHPISALQTEYSIFAQDAEPLFPLLEELGIGFVAYSPLARGFLTGTAKPARDYDPTDFRTLMPWWNADNYDANARIVGQLTELADAQAMTVSQLALAWTLAQRDYIVPIPGSRNPDRVAQNIAAGDIALTAEDLERIAAIAPDGGQGGRGTPSPWL</sequence>
<keyword evidence="1 3" id="KW-0560">Oxidoreductase</keyword>
<name>A0AAX3ZXX9_RHOER</name>
<dbReference type="PANTHER" id="PTHR43625">
    <property type="entry name" value="AFLATOXIN B1 ALDEHYDE REDUCTASE"/>
    <property type="match status" value="1"/>
</dbReference>
<dbReference type="GO" id="GO:0005737">
    <property type="term" value="C:cytoplasm"/>
    <property type="evidence" value="ECO:0007669"/>
    <property type="project" value="TreeGrafter"/>
</dbReference>
<evidence type="ECO:0000313" key="4">
    <source>
        <dbReference type="EMBL" id="WMN03189.1"/>
    </source>
</evidence>
<dbReference type="Proteomes" id="UP001230933">
    <property type="component" value="Plasmid pMGMM8_1"/>
</dbReference>
<geneLocation type="plasmid" evidence="4 5">
    <name>pMGMM8_1</name>
</geneLocation>
<evidence type="ECO:0000259" key="2">
    <source>
        <dbReference type="Pfam" id="PF00248"/>
    </source>
</evidence>
<dbReference type="PANTHER" id="PTHR43625:SF77">
    <property type="entry name" value="ALDO-KETO REDUCTASE"/>
    <property type="match status" value="1"/>
</dbReference>
<dbReference type="SUPFAM" id="SSF51430">
    <property type="entry name" value="NAD(P)-linked oxidoreductase"/>
    <property type="match status" value="1"/>
</dbReference>
<reference evidence="3" key="1">
    <citation type="submission" date="2023-08" db="EMBL/GenBank/DDBJ databases">
        <title>Isolation and Characterization of Rhodococcus erythropolis MGMM8.</title>
        <authorList>
            <person name="Diabankana R.G.C."/>
            <person name="Afordoanyi D.M."/>
            <person name="Validov S.Z."/>
        </authorList>
    </citation>
    <scope>NUCLEOTIDE SEQUENCE</scope>
    <source>
        <strain evidence="3">MGMM8</strain>
        <plasmid evidence="4">pMGMM8_1</plasmid>
    </source>
</reference>
<organism evidence="3 5">
    <name type="scientific">Rhodococcus erythropolis</name>
    <name type="common">Arthrobacter picolinophilus</name>
    <dbReference type="NCBI Taxonomy" id="1833"/>
    <lineage>
        <taxon>Bacteria</taxon>
        <taxon>Bacillati</taxon>
        <taxon>Actinomycetota</taxon>
        <taxon>Actinomycetes</taxon>
        <taxon>Mycobacteriales</taxon>
        <taxon>Nocardiaceae</taxon>
        <taxon>Rhodococcus</taxon>
        <taxon>Rhodococcus erythropolis group</taxon>
    </lineage>
</organism>
<accession>A0AAX3ZXX9</accession>
<dbReference type="EMBL" id="CP124545">
    <property type="protein sequence ID" value="WMN01903.1"/>
    <property type="molecule type" value="Genomic_DNA"/>
</dbReference>
<feature type="domain" description="NADP-dependent oxidoreductase" evidence="2">
    <location>
        <begin position="16"/>
        <end position="301"/>
    </location>
</feature>
<protein>
    <submittedName>
        <fullName evidence="3">Aldo/keto reductase</fullName>
        <ecNumber evidence="3">1.1.1.-</ecNumber>
    </submittedName>
</protein>
<dbReference type="RefSeq" id="WP_192713701.1">
    <property type="nucleotide sequence ID" value="NZ_CP124545.1"/>
</dbReference>
<dbReference type="GO" id="GO:0016491">
    <property type="term" value="F:oxidoreductase activity"/>
    <property type="evidence" value="ECO:0007669"/>
    <property type="project" value="UniProtKB-KW"/>
</dbReference>
<dbReference type="Pfam" id="PF00248">
    <property type="entry name" value="Aldo_ket_red"/>
    <property type="match status" value="1"/>
</dbReference>
<dbReference type="CDD" id="cd19076">
    <property type="entry name" value="AKR_AKR13A_13D"/>
    <property type="match status" value="1"/>
</dbReference>
<gene>
    <name evidence="3" type="ORF">QIE55_31885</name>
    <name evidence="4" type="ORF">QIE55_32830</name>
</gene>
<dbReference type="EC" id="1.1.1.-" evidence="3"/>
<dbReference type="InterPro" id="IPR023210">
    <property type="entry name" value="NADP_OxRdtase_dom"/>
</dbReference>
<dbReference type="AlphaFoldDB" id="A0AAX3ZXX9"/>
<evidence type="ECO:0000313" key="3">
    <source>
        <dbReference type="EMBL" id="WMN01903.1"/>
    </source>
</evidence>
<dbReference type="InterPro" id="IPR050791">
    <property type="entry name" value="Aldo-Keto_reductase"/>
</dbReference>
<dbReference type="Proteomes" id="UP001230933">
    <property type="component" value="Chromosome"/>
</dbReference>
<keyword evidence="4" id="KW-0614">Plasmid</keyword>
<dbReference type="InterPro" id="IPR036812">
    <property type="entry name" value="NAD(P)_OxRdtase_dom_sf"/>
</dbReference>
<evidence type="ECO:0000313" key="5">
    <source>
        <dbReference type="Proteomes" id="UP001230933"/>
    </source>
</evidence>
<evidence type="ECO:0000256" key="1">
    <source>
        <dbReference type="ARBA" id="ARBA00023002"/>
    </source>
</evidence>
<dbReference type="Gene3D" id="3.20.20.100">
    <property type="entry name" value="NADP-dependent oxidoreductase domain"/>
    <property type="match status" value="1"/>
</dbReference>